<keyword evidence="2" id="KW-1185">Reference proteome</keyword>
<proteinExistence type="predicted"/>
<protein>
    <submittedName>
        <fullName evidence="1">Uncharacterized protein</fullName>
    </submittedName>
</protein>
<dbReference type="Proteomes" id="UP001595833">
    <property type="component" value="Unassembled WGS sequence"/>
</dbReference>
<gene>
    <name evidence="1" type="ORF">ACFPFM_33250</name>
</gene>
<comment type="caution">
    <text evidence="1">The sequence shown here is derived from an EMBL/GenBank/DDBJ whole genome shotgun (WGS) entry which is preliminary data.</text>
</comment>
<sequence>MFVDDGQSVGGFASDGADESFGVAVGSWAPWWDPHDLDAGVGEDRVE</sequence>
<name>A0ABV9YB65_9PSEU</name>
<dbReference type="RefSeq" id="WP_344038863.1">
    <property type="nucleotide sequence ID" value="NZ_BAAAKE010000013.1"/>
</dbReference>
<dbReference type="EMBL" id="JBHSJB010000033">
    <property type="protein sequence ID" value="MFC5058604.1"/>
    <property type="molecule type" value="Genomic_DNA"/>
</dbReference>
<evidence type="ECO:0000313" key="2">
    <source>
        <dbReference type="Proteomes" id="UP001595833"/>
    </source>
</evidence>
<organism evidence="1 2">
    <name type="scientific">Saccharothrix xinjiangensis</name>
    <dbReference type="NCBI Taxonomy" id="204798"/>
    <lineage>
        <taxon>Bacteria</taxon>
        <taxon>Bacillati</taxon>
        <taxon>Actinomycetota</taxon>
        <taxon>Actinomycetes</taxon>
        <taxon>Pseudonocardiales</taxon>
        <taxon>Pseudonocardiaceae</taxon>
        <taxon>Saccharothrix</taxon>
    </lineage>
</organism>
<reference evidence="2" key="1">
    <citation type="journal article" date="2019" name="Int. J. Syst. Evol. Microbiol.">
        <title>The Global Catalogue of Microorganisms (GCM) 10K type strain sequencing project: providing services to taxonomists for standard genome sequencing and annotation.</title>
        <authorList>
            <consortium name="The Broad Institute Genomics Platform"/>
            <consortium name="The Broad Institute Genome Sequencing Center for Infectious Disease"/>
            <person name="Wu L."/>
            <person name="Ma J."/>
        </authorList>
    </citation>
    <scope>NUCLEOTIDE SEQUENCE [LARGE SCALE GENOMIC DNA]</scope>
    <source>
        <strain evidence="2">KCTC 12848</strain>
    </source>
</reference>
<evidence type="ECO:0000313" key="1">
    <source>
        <dbReference type="EMBL" id="MFC5058604.1"/>
    </source>
</evidence>
<accession>A0ABV9YB65</accession>